<feature type="region of interest" description="Disordered" evidence="2">
    <location>
        <begin position="246"/>
        <end position="269"/>
    </location>
</feature>
<evidence type="ECO:0000313" key="7">
    <source>
        <dbReference type="Proteomes" id="UP000229907"/>
    </source>
</evidence>
<protein>
    <submittedName>
        <fullName evidence="5">Membrane protein</fullName>
    </submittedName>
</protein>
<dbReference type="Proteomes" id="UP000028995">
    <property type="component" value="Unassembled WGS sequence"/>
</dbReference>
<comment type="similarity">
    <text evidence="1">Belongs to the UPF0749 family.</text>
</comment>
<evidence type="ECO:0000313" key="5">
    <source>
        <dbReference type="EMBL" id="KFI58032.1"/>
    </source>
</evidence>
<dbReference type="KEGG" id="bcho:BcFMB_02755"/>
<organism evidence="5 6">
    <name type="scientific">Bifidobacterium choerinum</name>
    <dbReference type="NCBI Taxonomy" id="35760"/>
    <lineage>
        <taxon>Bacteria</taxon>
        <taxon>Bacillati</taxon>
        <taxon>Actinomycetota</taxon>
        <taxon>Actinomycetes</taxon>
        <taxon>Bifidobacteriales</taxon>
        <taxon>Bifidobacteriaceae</taxon>
        <taxon>Bifidobacterium</taxon>
    </lineage>
</organism>
<gene>
    <name evidence="4" type="ORF">BcFMB_02755</name>
    <name evidence="5" type="ORF">BCHO_0112</name>
</gene>
<evidence type="ECO:0000313" key="4">
    <source>
        <dbReference type="EMBL" id="ATU20030.1"/>
    </source>
</evidence>
<name>A0A087AGY2_9BIFI</name>
<dbReference type="EMBL" id="CP018044">
    <property type="protein sequence ID" value="ATU20030.1"/>
    <property type="molecule type" value="Genomic_DNA"/>
</dbReference>
<dbReference type="OrthoDB" id="3214641at2"/>
<dbReference type="Pfam" id="PF05949">
    <property type="entry name" value="DUF881"/>
    <property type="match status" value="1"/>
</dbReference>
<keyword evidence="6" id="KW-1185">Reference proteome</keyword>
<sequence length="269" mass="28819">MARHKPKHGTGKSFIGSVSVLLVVTFAGFLLITNMRVNRTTTVSSDTAELVENRVRKVDALQADVKELSSQVDKLSARVKSDQSPPSEDAGSSTMLPAVEGPGVTVTLNDSSMWKNAVDSSGATVDSDKYVVHQQDVEAVVDALWAGGAESMQIMDQRVLSTSAIICSGNVLLLQGRKYSPPFTISAIGPPTLMIQALDDSRAVQIYRQYVDAYGLGYDVQTESKLHFDSTTMLLQPLQYAHVLQQPNKDGDGEHADDAANGGAHGGNQ</sequence>
<dbReference type="Gene3D" id="3.30.70.1880">
    <property type="entry name" value="Protein of unknown function DUF881"/>
    <property type="match status" value="1"/>
</dbReference>
<dbReference type="EMBL" id="JGYU01000002">
    <property type="protein sequence ID" value="KFI58032.1"/>
    <property type="molecule type" value="Genomic_DNA"/>
</dbReference>
<dbReference type="AlphaFoldDB" id="A0A087AGY2"/>
<feature type="region of interest" description="Disordered" evidence="2">
    <location>
        <begin position="74"/>
        <end position="101"/>
    </location>
</feature>
<keyword evidence="3" id="KW-0472">Membrane</keyword>
<dbReference type="eggNOG" id="COG3879">
    <property type="taxonomic scope" value="Bacteria"/>
</dbReference>
<dbReference type="PANTHER" id="PTHR37313:SF4">
    <property type="entry name" value="CONSERVED MEMBRANE PROTEIN-RELATED"/>
    <property type="match status" value="1"/>
</dbReference>
<evidence type="ECO:0000313" key="6">
    <source>
        <dbReference type="Proteomes" id="UP000028995"/>
    </source>
</evidence>
<reference evidence="4 7" key="2">
    <citation type="submission" date="2016-11" db="EMBL/GenBank/DDBJ databases">
        <title>complete genome sequence of Bifidobacterium choerinum strain FMB-1.</title>
        <authorList>
            <person name="Park C.-S."/>
            <person name="Jung D.-H."/>
            <person name="Choi D.-S."/>
        </authorList>
    </citation>
    <scope>NUCLEOTIDE SEQUENCE [LARGE SCALE GENOMIC DNA]</scope>
    <source>
        <strain evidence="4 7">FMB-1</strain>
    </source>
</reference>
<dbReference type="RefSeq" id="WP_024540450.1">
    <property type="nucleotide sequence ID" value="NZ_CP018044.1"/>
</dbReference>
<keyword evidence="3" id="KW-1133">Transmembrane helix</keyword>
<evidence type="ECO:0000256" key="1">
    <source>
        <dbReference type="ARBA" id="ARBA00009108"/>
    </source>
</evidence>
<keyword evidence="3" id="KW-0812">Transmembrane</keyword>
<dbReference type="PANTHER" id="PTHR37313">
    <property type="entry name" value="UPF0749 PROTEIN RV1825"/>
    <property type="match status" value="1"/>
</dbReference>
<proteinExistence type="inferred from homology"/>
<evidence type="ECO:0000256" key="2">
    <source>
        <dbReference type="SAM" id="MobiDB-lite"/>
    </source>
</evidence>
<feature type="transmembrane region" description="Helical" evidence="3">
    <location>
        <begin position="12"/>
        <end position="32"/>
    </location>
</feature>
<dbReference type="STRING" id="35760.BCHO_0112"/>
<reference evidence="5 6" key="1">
    <citation type="submission" date="2014-03" db="EMBL/GenBank/DDBJ databases">
        <title>Genomics of Bifidobacteria.</title>
        <authorList>
            <person name="Ventura M."/>
            <person name="Milani C."/>
            <person name="Lugli G.A."/>
        </authorList>
    </citation>
    <scope>NUCLEOTIDE SEQUENCE [LARGE SCALE GENOMIC DNA]</scope>
    <source>
        <strain evidence="5 6">LMG 10510</strain>
    </source>
</reference>
<feature type="compositionally biased region" description="Polar residues" evidence="2">
    <location>
        <begin position="82"/>
        <end position="95"/>
    </location>
</feature>
<accession>A0A087AGY2</accession>
<dbReference type="InterPro" id="IPR010273">
    <property type="entry name" value="DUF881"/>
</dbReference>
<dbReference type="Proteomes" id="UP000229907">
    <property type="component" value="Chromosome"/>
</dbReference>
<evidence type="ECO:0000256" key="3">
    <source>
        <dbReference type="SAM" id="Phobius"/>
    </source>
</evidence>
<feature type="compositionally biased region" description="Basic and acidic residues" evidence="2">
    <location>
        <begin position="249"/>
        <end position="258"/>
    </location>
</feature>
<dbReference type="GO" id="GO:0005886">
    <property type="term" value="C:plasma membrane"/>
    <property type="evidence" value="ECO:0007669"/>
    <property type="project" value="TreeGrafter"/>
</dbReference>